<feature type="domain" description="Metaxin glutathione S-transferase" evidence="2">
    <location>
        <begin position="192"/>
        <end position="241"/>
    </location>
</feature>
<dbReference type="Pfam" id="PF17171">
    <property type="entry name" value="GST_C_6"/>
    <property type="match status" value="1"/>
</dbReference>
<organism evidence="4">
    <name type="scientific">Magallana gigas</name>
    <name type="common">Pacific oyster</name>
    <name type="synonym">Crassostrea gigas</name>
    <dbReference type="NCBI Taxonomy" id="29159"/>
    <lineage>
        <taxon>Eukaryota</taxon>
        <taxon>Metazoa</taxon>
        <taxon>Spiralia</taxon>
        <taxon>Lophotrochozoa</taxon>
        <taxon>Mollusca</taxon>
        <taxon>Bivalvia</taxon>
        <taxon>Autobranchia</taxon>
        <taxon>Pteriomorphia</taxon>
        <taxon>Ostreida</taxon>
        <taxon>Ostreoidea</taxon>
        <taxon>Ostreidae</taxon>
        <taxon>Magallana</taxon>
    </lineage>
</organism>
<dbReference type="PANTHER" id="PTHR12289:SF41">
    <property type="entry name" value="FAILED AXON CONNECTIONS-RELATED"/>
    <property type="match status" value="1"/>
</dbReference>
<dbReference type="InterPro" id="IPR036249">
    <property type="entry name" value="Thioredoxin-like_sf"/>
</dbReference>
<dbReference type="InterPro" id="IPR050931">
    <property type="entry name" value="Mito_Protein_Transport_Metaxin"/>
</dbReference>
<dbReference type="CDD" id="cd03080">
    <property type="entry name" value="GST_N_Metaxin_like"/>
    <property type="match status" value="1"/>
</dbReference>
<dbReference type="InterPro" id="IPR036282">
    <property type="entry name" value="Glutathione-S-Trfase_C_sf"/>
</dbReference>
<name>K1QNX0_MAGGI</name>
<dbReference type="SFLD" id="SFLDG01180">
    <property type="entry name" value="SUF1"/>
    <property type="match status" value="1"/>
</dbReference>
<dbReference type="GO" id="GO:0005737">
    <property type="term" value="C:cytoplasm"/>
    <property type="evidence" value="ECO:0007669"/>
    <property type="project" value="TreeGrafter"/>
</dbReference>
<dbReference type="AlphaFoldDB" id="K1QNX0"/>
<gene>
    <name evidence="4" type="ORF">CGI_10004516</name>
</gene>
<protein>
    <recommendedName>
        <fullName evidence="5">Failed axon connections-like protein</fullName>
    </recommendedName>
</protein>
<dbReference type="EMBL" id="JH815947">
    <property type="protein sequence ID" value="EKC30530.1"/>
    <property type="molecule type" value="Genomic_DNA"/>
</dbReference>
<dbReference type="Pfam" id="PF17172">
    <property type="entry name" value="GST_N_4"/>
    <property type="match status" value="1"/>
</dbReference>
<dbReference type="SFLD" id="SFLDG01200">
    <property type="entry name" value="SUF1.1"/>
    <property type="match status" value="1"/>
</dbReference>
<dbReference type="InterPro" id="IPR033468">
    <property type="entry name" value="Metaxin_GST"/>
</dbReference>
<evidence type="ECO:0000259" key="3">
    <source>
        <dbReference type="Pfam" id="PF17172"/>
    </source>
</evidence>
<sequence>MADVNLQTGLLLKVCGTLVLGSAIVWVVRRFRMRPREPVPKDVVVHHQPSRGPFAPSLTPFSLKLETFLRMANVPYTNVHDSFKNRSSKGKMTWIEYNGEEIADSELCIDYIKDKFQVDVNSDYRPEQLASGFMVQKMVEDHLYWTLILYRYVYEGALRLSAYRSFSFLFRYMAKWKVLKDSKAHGIGRHSTKKFLLGEQPSQVDCSVFGMLSQFYWHGFGDPTEEAIKKFPNLCQYCERMKTEFWPDWDKCITHGESGQTVK</sequence>
<dbReference type="Gene3D" id="1.20.1050.10">
    <property type="match status" value="1"/>
</dbReference>
<dbReference type="InParanoid" id="K1QNX0"/>
<dbReference type="SFLD" id="SFLDS00019">
    <property type="entry name" value="Glutathione_Transferase_(cytos"/>
    <property type="match status" value="1"/>
</dbReference>
<evidence type="ECO:0000256" key="1">
    <source>
        <dbReference type="ARBA" id="ARBA00006475"/>
    </source>
</evidence>
<dbReference type="CDD" id="cd03193">
    <property type="entry name" value="GST_C_Metaxin"/>
    <property type="match status" value="1"/>
</dbReference>
<accession>K1QNX0</accession>
<dbReference type="FunCoup" id="K1QNX0">
    <property type="interactions" value="607"/>
</dbReference>
<evidence type="ECO:0008006" key="5">
    <source>
        <dbReference type="Google" id="ProtNLM"/>
    </source>
</evidence>
<evidence type="ECO:0000259" key="2">
    <source>
        <dbReference type="Pfam" id="PF17171"/>
    </source>
</evidence>
<dbReference type="InterPro" id="IPR012336">
    <property type="entry name" value="Thioredoxin-like_fold"/>
</dbReference>
<dbReference type="InterPro" id="IPR040079">
    <property type="entry name" value="Glutathione_S-Trfase"/>
</dbReference>
<dbReference type="HOGENOM" id="CLU_044137_1_0_1"/>
<proteinExistence type="inferred from homology"/>
<evidence type="ECO:0000313" key="4">
    <source>
        <dbReference type="EMBL" id="EKC30530.1"/>
    </source>
</evidence>
<dbReference type="InterPro" id="IPR026928">
    <property type="entry name" value="FAX/IsoI-like"/>
</dbReference>
<dbReference type="SUPFAM" id="SSF52833">
    <property type="entry name" value="Thioredoxin-like"/>
    <property type="match status" value="1"/>
</dbReference>
<feature type="domain" description="Thioredoxin-like fold" evidence="3">
    <location>
        <begin position="60"/>
        <end position="155"/>
    </location>
</feature>
<dbReference type="PANTHER" id="PTHR12289">
    <property type="entry name" value="METAXIN RELATED"/>
    <property type="match status" value="1"/>
</dbReference>
<reference evidence="4" key="1">
    <citation type="journal article" date="2012" name="Nature">
        <title>The oyster genome reveals stress adaptation and complexity of shell formation.</title>
        <authorList>
            <person name="Zhang G."/>
            <person name="Fang X."/>
            <person name="Guo X."/>
            <person name="Li L."/>
            <person name="Luo R."/>
            <person name="Xu F."/>
            <person name="Yang P."/>
            <person name="Zhang L."/>
            <person name="Wang X."/>
            <person name="Qi H."/>
            <person name="Xiong Z."/>
            <person name="Que H."/>
            <person name="Xie Y."/>
            <person name="Holland P.W."/>
            <person name="Paps J."/>
            <person name="Zhu Y."/>
            <person name="Wu F."/>
            <person name="Chen Y."/>
            <person name="Wang J."/>
            <person name="Peng C."/>
            <person name="Meng J."/>
            <person name="Yang L."/>
            <person name="Liu J."/>
            <person name="Wen B."/>
            <person name="Zhang N."/>
            <person name="Huang Z."/>
            <person name="Zhu Q."/>
            <person name="Feng Y."/>
            <person name="Mount A."/>
            <person name="Hedgecock D."/>
            <person name="Xu Z."/>
            <person name="Liu Y."/>
            <person name="Domazet-Loso T."/>
            <person name="Du Y."/>
            <person name="Sun X."/>
            <person name="Zhang S."/>
            <person name="Liu B."/>
            <person name="Cheng P."/>
            <person name="Jiang X."/>
            <person name="Li J."/>
            <person name="Fan D."/>
            <person name="Wang W."/>
            <person name="Fu W."/>
            <person name="Wang T."/>
            <person name="Wang B."/>
            <person name="Zhang J."/>
            <person name="Peng Z."/>
            <person name="Li Y."/>
            <person name="Li N."/>
            <person name="Wang J."/>
            <person name="Chen M."/>
            <person name="He Y."/>
            <person name="Tan F."/>
            <person name="Song X."/>
            <person name="Zheng Q."/>
            <person name="Huang R."/>
            <person name="Yang H."/>
            <person name="Du X."/>
            <person name="Chen L."/>
            <person name="Yang M."/>
            <person name="Gaffney P.M."/>
            <person name="Wang S."/>
            <person name="Luo L."/>
            <person name="She Z."/>
            <person name="Ming Y."/>
            <person name="Huang W."/>
            <person name="Zhang S."/>
            <person name="Huang B."/>
            <person name="Zhang Y."/>
            <person name="Qu T."/>
            <person name="Ni P."/>
            <person name="Miao G."/>
            <person name="Wang J."/>
            <person name="Wang Q."/>
            <person name="Steinberg C.E."/>
            <person name="Wang H."/>
            <person name="Li N."/>
            <person name="Qian L."/>
            <person name="Zhang G."/>
            <person name="Li Y."/>
            <person name="Yang H."/>
            <person name="Liu X."/>
            <person name="Wang J."/>
            <person name="Yin Y."/>
            <person name="Wang J."/>
        </authorList>
    </citation>
    <scope>NUCLEOTIDE SEQUENCE [LARGE SCALE GENOMIC DNA]</scope>
    <source>
        <strain evidence="4">05x7-T-G4-1.051#20</strain>
    </source>
</reference>
<comment type="similarity">
    <text evidence="1">Belongs to the FAX family.</text>
</comment>
<dbReference type="SUPFAM" id="SSF47616">
    <property type="entry name" value="GST C-terminal domain-like"/>
    <property type="match status" value="1"/>
</dbReference>